<organism evidence="1 2">
    <name type="scientific">Tetragenococcus muriaticus PMC-11-5</name>
    <dbReference type="NCBI Taxonomy" id="1302649"/>
    <lineage>
        <taxon>Bacteria</taxon>
        <taxon>Bacillati</taxon>
        <taxon>Bacillota</taxon>
        <taxon>Bacilli</taxon>
        <taxon>Lactobacillales</taxon>
        <taxon>Enterococcaceae</taxon>
        <taxon>Tetragenococcus</taxon>
    </lineage>
</organism>
<dbReference type="Pfam" id="PF07852">
    <property type="entry name" value="DUF1642"/>
    <property type="match status" value="1"/>
</dbReference>
<comment type="caution">
    <text evidence="1">The sequence shown here is derived from an EMBL/GenBank/DDBJ whole genome shotgun (WGS) entry which is preliminary data.</text>
</comment>
<dbReference type="PATRIC" id="fig|1302649.3.peg.935"/>
<evidence type="ECO:0000313" key="1">
    <source>
        <dbReference type="EMBL" id="KFN92421.1"/>
    </source>
</evidence>
<gene>
    <name evidence="1" type="ORF">TMUPMC115_0933</name>
</gene>
<dbReference type="EMBL" id="JPVU01000098">
    <property type="protein sequence ID" value="KFN92421.1"/>
    <property type="molecule type" value="Genomic_DNA"/>
</dbReference>
<reference evidence="1 2" key="1">
    <citation type="submission" date="2014-08" db="EMBL/GenBank/DDBJ databases">
        <title>Genome sequence of Tetragenococcus muriaticus.</title>
        <authorList>
            <person name="Chuea-nongthon C."/>
            <person name="Rodtong S."/>
            <person name="Yongsawatdigul J."/>
            <person name="Steele J.L."/>
            <person name="Liu X.-y."/>
            <person name="Speers J."/>
            <person name="Glasner J.D."/>
            <person name="Neeno-Eckwall E.C."/>
        </authorList>
    </citation>
    <scope>NUCLEOTIDE SEQUENCE [LARGE SCALE GENOMIC DNA]</scope>
    <source>
        <strain evidence="1 2">PMC-11-5</strain>
    </source>
</reference>
<proteinExistence type="predicted"/>
<name>A0A091C3N6_9ENTE</name>
<dbReference type="Proteomes" id="UP000029380">
    <property type="component" value="Unassembled WGS sequence"/>
</dbReference>
<sequence length="150" mass="17583">MMDKQELENRVLNPGLNNKITVNGKNFTREDKVLNLIDQLDEPEKPEIPQFVAKEIPSEPTEALDRYYNPGVYIVPPYSYKVIDWIEGHFGIFLQALVNGFEIQKQPAWVVRINKKTYFCRFSDKYFEENSDEPTYSESGNPELVKKLYK</sequence>
<dbReference type="OrthoDB" id="2194275at2"/>
<dbReference type="InterPro" id="IPR012865">
    <property type="entry name" value="DUF1642"/>
</dbReference>
<dbReference type="AlphaFoldDB" id="A0A091C3N6"/>
<accession>A0A091C3N6</accession>
<protein>
    <submittedName>
        <fullName evidence="1">Uncharacterized protein</fullName>
    </submittedName>
</protein>
<evidence type="ECO:0000313" key="2">
    <source>
        <dbReference type="Proteomes" id="UP000029380"/>
    </source>
</evidence>